<feature type="region of interest" description="Disordered" evidence="1">
    <location>
        <begin position="127"/>
        <end position="234"/>
    </location>
</feature>
<feature type="compositionally biased region" description="Gly residues" evidence="1">
    <location>
        <begin position="134"/>
        <end position="158"/>
    </location>
</feature>
<accession>A0A7J8F0K2</accession>
<evidence type="ECO:0000313" key="3">
    <source>
        <dbReference type="Proteomes" id="UP000593571"/>
    </source>
</evidence>
<feature type="compositionally biased region" description="Basic and acidic residues" evidence="1">
    <location>
        <begin position="64"/>
        <end position="89"/>
    </location>
</feature>
<feature type="compositionally biased region" description="Basic and acidic residues" evidence="1">
    <location>
        <begin position="41"/>
        <end position="54"/>
    </location>
</feature>
<keyword evidence="3" id="KW-1185">Reference proteome</keyword>
<sequence>MNKPARNRLKAEQGPGDASSLIILEGASEPWRWWPAPWCGNDRDDQPRPDRESPVQRTRGRAVRKTEWPRHPPNEQTHTHRSERKSTLFEITRKALGEAARGSAFEIGAQDPSLRGTELVCLTNATGEGRRAGRGGGGGARQAGLGQRGSEGQLGGGQVPHRSERKEGDRGSAQGAAAGHFSSVGVRFVPGGHCGLERGRAQESQSCRPLGRVLAPPSPWESQRLGGHAPSAWR</sequence>
<dbReference type="Proteomes" id="UP000593571">
    <property type="component" value="Unassembled WGS sequence"/>
</dbReference>
<feature type="region of interest" description="Disordered" evidence="1">
    <location>
        <begin position="1"/>
        <end position="22"/>
    </location>
</feature>
<reference evidence="2 3" key="1">
    <citation type="journal article" date="2020" name="Nature">
        <title>Six reference-quality genomes reveal evolution of bat adaptations.</title>
        <authorList>
            <person name="Jebb D."/>
            <person name="Huang Z."/>
            <person name="Pippel M."/>
            <person name="Hughes G.M."/>
            <person name="Lavrichenko K."/>
            <person name="Devanna P."/>
            <person name="Winkler S."/>
            <person name="Jermiin L.S."/>
            <person name="Skirmuntt E.C."/>
            <person name="Katzourakis A."/>
            <person name="Burkitt-Gray L."/>
            <person name="Ray D.A."/>
            <person name="Sullivan K.A.M."/>
            <person name="Roscito J.G."/>
            <person name="Kirilenko B.M."/>
            <person name="Davalos L.M."/>
            <person name="Corthals A.P."/>
            <person name="Power M.L."/>
            <person name="Jones G."/>
            <person name="Ransome R.D."/>
            <person name="Dechmann D.K.N."/>
            <person name="Locatelli A.G."/>
            <person name="Puechmaille S.J."/>
            <person name="Fedrigo O."/>
            <person name="Jarvis E.D."/>
            <person name="Hiller M."/>
            <person name="Vernes S.C."/>
            <person name="Myers E.W."/>
            <person name="Teeling E.C."/>
        </authorList>
    </citation>
    <scope>NUCLEOTIDE SEQUENCE [LARGE SCALE GENOMIC DNA]</scope>
    <source>
        <strain evidence="2">MRouAeg1</strain>
        <tissue evidence="2">Muscle</tissue>
    </source>
</reference>
<dbReference type="AlphaFoldDB" id="A0A7J8F0K2"/>
<proteinExistence type="predicted"/>
<dbReference type="EMBL" id="JACASE010000008">
    <property type="protein sequence ID" value="KAF6441278.1"/>
    <property type="molecule type" value="Genomic_DNA"/>
</dbReference>
<evidence type="ECO:0000256" key="1">
    <source>
        <dbReference type="SAM" id="MobiDB-lite"/>
    </source>
</evidence>
<organism evidence="2 3">
    <name type="scientific">Rousettus aegyptiacus</name>
    <name type="common">Egyptian fruit bat</name>
    <name type="synonym">Pteropus aegyptiacus</name>
    <dbReference type="NCBI Taxonomy" id="9407"/>
    <lineage>
        <taxon>Eukaryota</taxon>
        <taxon>Metazoa</taxon>
        <taxon>Chordata</taxon>
        <taxon>Craniata</taxon>
        <taxon>Vertebrata</taxon>
        <taxon>Euteleostomi</taxon>
        <taxon>Mammalia</taxon>
        <taxon>Eutheria</taxon>
        <taxon>Laurasiatheria</taxon>
        <taxon>Chiroptera</taxon>
        <taxon>Yinpterochiroptera</taxon>
        <taxon>Pteropodoidea</taxon>
        <taxon>Pteropodidae</taxon>
        <taxon>Rousettinae</taxon>
        <taxon>Rousettus</taxon>
    </lineage>
</organism>
<protein>
    <submittedName>
        <fullName evidence="2">Uncharacterized protein</fullName>
    </submittedName>
</protein>
<evidence type="ECO:0000313" key="2">
    <source>
        <dbReference type="EMBL" id="KAF6441278.1"/>
    </source>
</evidence>
<feature type="region of interest" description="Disordered" evidence="1">
    <location>
        <begin position="35"/>
        <end position="89"/>
    </location>
</feature>
<feature type="compositionally biased region" description="Basic and acidic residues" evidence="1">
    <location>
        <begin position="161"/>
        <end position="170"/>
    </location>
</feature>
<name>A0A7J8F0K2_ROUAE</name>
<gene>
    <name evidence="2" type="ORF">HJG63_012418</name>
</gene>
<comment type="caution">
    <text evidence="2">The sequence shown here is derived from an EMBL/GenBank/DDBJ whole genome shotgun (WGS) entry which is preliminary data.</text>
</comment>